<keyword evidence="23" id="KW-1185">Reference proteome</keyword>
<keyword evidence="12 18" id="KW-0472">Membrane</keyword>
<feature type="region of interest" description="Disordered" evidence="19">
    <location>
        <begin position="182"/>
        <end position="203"/>
    </location>
</feature>
<evidence type="ECO:0000256" key="10">
    <source>
        <dbReference type="ARBA" id="ARBA00022967"/>
    </source>
</evidence>
<evidence type="ECO:0000256" key="9">
    <source>
        <dbReference type="ARBA" id="ARBA00022842"/>
    </source>
</evidence>
<dbReference type="GO" id="GO:0005886">
    <property type="term" value="C:plasma membrane"/>
    <property type="evidence" value="ECO:0007669"/>
    <property type="project" value="TreeGrafter"/>
</dbReference>
<dbReference type="Gene3D" id="1.20.1110.10">
    <property type="entry name" value="Calcium-transporting ATPase, transmembrane domain"/>
    <property type="match status" value="1"/>
</dbReference>
<dbReference type="Pfam" id="PF13246">
    <property type="entry name" value="Cation_ATPase"/>
    <property type="match status" value="1"/>
</dbReference>
<evidence type="ECO:0000256" key="2">
    <source>
        <dbReference type="ARBA" id="ARBA00008109"/>
    </source>
</evidence>
<keyword evidence="4" id="KW-0597">Phosphoprotein</keyword>
<protein>
    <recommendedName>
        <fullName evidence="18">Phospholipid-transporting ATPase</fullName>
        <ecNumber evidence="18">7.6.2.1</ecNumber>
    </recommendedName>
</protein>
<evidence type="ECO:0000256" key="18">
    <source>
        <dbReference type="RuleBase" id="RU362033"/>
    </source>
</evidence>
<keyword evidence="8 16" id="KW-0067">ATP-binding</keyword>
<evidence type="ECO:0000256" key="14">
    <source>
        <dbReference type="ARBA" id="ARBA00049128"/>
    </source>
</evidence>
<proteinExistence type="inferred from homology"/>
<dbReference type="GO" id="GO:0045332">
    <property type="term" value="P:phospholipid translocation"/>
    <property type="evidence" value="ECO:0007669"/>
    <property type="project" value="TreeGrafter"/>
</dbReference>
<evidence type="ECO:0000256" key="7">
    <source>
        <dbReference type="ARBA" id="ARBA00022741"/>
    </source>
</evidence>
<feature type="binding site" evidence="16">
    <location>
        <position position="817"/>
    </location>
    <ligand>
        <name>ATP</name>
        <dbReference type="ChEBI" id="CHEBI:30616"/>
    </ligand>
</feature>
<dbReference type="Pfam" id="PF16209">
    <property type="entry name" value="PhoLip_ATPase_N"/>
    <property type="match status" value="1"/>
</dbReference>
<comment type="catalytic activity">
    <reaction evidence="13 18">
        <text>ATP + H2O + phospholipidSide 1 = ADP + phosphate + phospholipidSide 2.</text>
        <dbReference type="EC" id="7.6.2.1"/>
    </reaction>
</comment>
<feature type="transmembrane region" description="Helical" evidence="18">
    <location>
        <begin position="108"/>
        <end position="126"/>
    </location>
</feature>
<feature type="transmembrane region" description="Helical" evidence="18">
    <location>
        <begin position="1192"/>
        <end position="1211"/>
    </location>
</feature>
<dbReference type="NCBIfam" id="TIGR01494">
    <property type="entry name" value="ATPase_P-type"/>
    <property type="match status" value="1"/>
</dbReference>
<reference evidence="23" key="1">
    <citation type="journal article" date="2018" name="Nat. Microbiol.">
        <title>Leveraging single-cell genomics to expand the fungal tree of life.</title>
        <authorList>
            <person name="Ahrendt S.R."/>
            <person name="Quandt C.A."/>
            <person name="Ciobanu D."/>
            <person name="Clum A."/>
            <person name="Salamov A."/>
            <person name="Andreopoulos B."/>
            <person name="Cheng J.F."/>
            <person name="Woyke T."/>
            <person name="Pelin A."/>
            <person name="Henrissat B."/>
            <person name="Reynolds N.K."/>
            <person name="Benny G.L."/>
            <person name="Smith M.E."/>
            <person name="James T.Y."/>
            <person name="Grigoriev I.V."/>
        </authorList>
    </citation>
    <scope>NUCLEOTIDE SEQUENCE [LARGE SCALE GENOMIC DNA]</scope>
    <source>
        <strain evidence="23">RSA 468</strain>
    </source>
</reference>
<dbReference type="STRING" id="215637.A0A4V1J5P2"/>
<dbReference type="PANTHER" id="PTHR24092">
    <property type="entry name" value="PROBABLE PHOSPHOLIPID-TRANSPORTING ATPASE"/>
    <property type="match status" value="1"/>
</dbReference>
<dbReference type="InterPro" id="IPR023214">
    <property type="entry name" value="HAD_sf"/>
</dbReference>
<dbReference type="InterPro" id="IPR023298">
    <property type="entry name" value="ATPase_P-typ_TM_dom_sf"/>
</dbReference>
<dbReference type="FunFam" id="3.40.50.1000:FF:000014">
    <property type="entry name" value="Phospholipid-transporting ATPase"/>
    <property type="match status" value="1"/>
</dbReference>
<feature type="binding site" evidence="16">
    <location>
        <position position="819"/>
    </location>
    <ligand>
        <name>ATP</name>
        <dbReference type="ChEBI" id="CHEBI:30616"/>
    </ligand>
</feature>
<dbReference type="Pfam" id="PF16212">
    <property type="entry name" value="PhoLip_ATPase_C"/>
    <property type="match status" value="1"/>
</dbReference>
<dbReference type="SUPFAM" id="SSF56784">
    <property type="entry name" value="HAD-like"/>
    <property type="match status" value="1"/>
</dbReference>
<dbReference type="SFLD" id="SFLDF00027">
    <property type="entry name" value="p-type_atpase"/>
    <property type="match status" value="1"/>
</dbReference>
<dbReference type="GO" id="GO:0000287">
    <property type="term" value="F:magnesium ion binding"/>
    <property type="evidence" value="ECO:0007669"/>
    <property type="project" value="UniProtKB-UniRule"/>
</dbReference>
<feature type="binding site" evidence="16">
    <location>
        <position position="926"/>
    </location>
    <ligand>
        <name>ATP</name>
        <dbReference type="ChEBI" id="CHEBI:30616"/>
    </ligand>
</feature>
<feature type="binding site" evidence="17">
    <location>
        <position position="950"/>
    </location>
    <ligand>
        <name>Mg(2+)</name>
        <dbReference type="ChEBI" id="CHEBI:18420"/>
    </ligand>
</feature>
<dbReference type="SUPFAM" id="SSF81665">
    <property type="entry name" value="Calcium ATPase, transmembrane domain M"/>
    <property type="match status" value="1"/>
</dbReference>
<feature type="domain" description="P-type ATPase N-terminal" evidence="20">
    <location>
        <begin position="53"/>
        <end position="103"/>
    </location>
</feature>
<feature type="binding site" evidence="16">
    <location>
        <position position="920"/>
    </location>
    <ligand>
        <name>ATP</name>
        <dbReference type="ChEBI" id="CHEBI:30616"/>
    </ligand>
</feature>
<dbReference type="FunFam" id="3.40.50.1000:FF:000001">
    <property type="entry name" value="Phospholipid-transporting ATPase IC"/>
    <property type="match status" value="1"/>
</dbReference>
<evidence type="ECO:0000256" key="17">
    <source>
        <dbReference type="PIRSR" id="PIRSR606539-3"/>
    </source>
</evidence>
<evidence type="ECO:0000313" key="23">
    <source>
        <dbReference type="Proteomes" id="UP000268162"/>
    </source>
</evidence>
<dbReference type="GO" id="GO:0012505">
    <property type="term" value="C:endomembrane system"/>
    <property type="evidence" value="ECO:0007669"/>
    <property type="project" value="UniProtKB-SubCell"/>
</dbReference>
<dbReference type="Gene3D" id="3.40.50.1000">
    <property type="entry name" value="HAD superfamily/HAD-like"/>
    <property type="match status" value="2"/>
</dbReference>
<evidence type="ECO:0000259" key="21">
    <source>
        <dbReference type="Pfam" id="PF16212"/>
    </source>
</evidence>
<dbReference type="EC" id="7.6.2.1" evidence="18"/>
<dbReference type="NCBIfam" id="TIGR01652">
    <property type="entry name" value="ATPase-Plipid"/>
    <property type="match status" value="1"/>
</dbReference>
<feature type="binding site" evidence="16">
    <location>
        <position position="506"/>
    </location>
    <ligand>
        <name>ATP</name>
        <dbReference type="ChEBI" id="CHEBI:30616"/>
    </ligand>
</feature>
<dbReference type="InterPro" id="IPR023299">
    <property type="entry name" value="ATPase_P-typ_cyto_dom_N"/>
</dbReference>
<evidence type="ECO:0000256" key="3">
    <source>
        <dbReference type="ARBA" id="ARBA00022448"/>
    </source>
</evidence>
<evidence type="ECO:0000256" key="11">
    <source>
        <dbReference type="ARBA" id="ARBA00022989"/>
    </source>
</evidence>
<evidence type="ECO:0000256" key="5">
    <source>
        <dbReference type="ARBA" id="ARBA00022692"/>
    </source>
</evidence>
<feature type="binding site" evidence="17">
    <location>
        <position position="946"/>
    </location>
    <ligand>
        <name>Mg(2+)</name>
        <dbReference type="ChEBI" id="CHEBI:18420"/>
    </ligand>
</feature>
<comment type="cofactor">
    <cofactor evidence="17">
        <name>Mg(2+)</name>
        <dbReference type="ChEBI" id="CHEBI:18420"/>
    </cofactor>
</comment>
<dbReference type="InterPro" id="IPR001757">
    <property type="entry name" value="P_typ_ATPase"/>
</dbReference>
<feature type="binding site" evidence="17">
    <location>
        <position position="504"/>
    </location>
    <ligand>
        <name>Mg(2+)</name>
        <dbReference type="ChEBI" id="CHEBI:18420"/>
    </ligand>
</feature>
<keyword evidence="10 18" id="KW-1278">Translocase</keyword>
<keyword evidence="6 17" id="KW-0479">Metal-binding</keyword>
<evidence type="ECO:0000256" key="19">
    <source>
        <dbReference type="SAM" id="MobiDB-lite"/>
    </source>
</evidence>
<dbReference type="Gene3D" id="3.40.1110.10">
    <property type="entry name" value="Calcium-transporting ATPase, cytoplasmic domain N"/>
    <property type="match status" value="2"/>
</dbReference>
<evidence type="ECO:0000256" key="12">
    <source>
        <dbReference type="ARBA" id="ARBA00023136"/>
    </source>
</evidence>
<keyword evidence="7 16" id="KW-0547">Nucleotide-binding</keyword>
<dbReference type="GO" id="GO:0005524">
    <property type="term" value="F:ATP binding"/>
    <property type="evidence" value="ECO:0007669"/>
    <property type="project" value="UniProtKB-UniRule"/>
</dbReference>
<feature type="binding site" evidence="16">
    <location>
        <position position="703"/>
    </location>
    <ligand>
        <name>ATP</name>
        <dbReference type="ChEBI" id="CHEBI:30616"/>
    </ligand>
</feature>
<feature type="binding site" evidence="16">
    <location>
        <position position="949"/>
    </location>
    <ligand>
        <name>ATP</name>
        <dbReference type="ChEBI" id="CHEBI:30616"/>
    </ligand>
</feature>
<dbReference type="CDD" id="cd02073">
    <property type="entry name" value="P-type_ATPase_APLT_Dnf-like"/>
    <property type="match status" value="1"/>
</dbReference>
<dbReference type="SFLD" id="SFLDS00003">
    <property type="entry name" value="Haloacid_Dehalogenase"/>
    <property type="match status" value="1"/>
</dbReference>
<feature type="transmembrane region" description="Helical" evidence="18">
    <location>
        <begin position="1086"/>
        <end position="1107"/>
    </location>
</feature>
<feature type="domain" description="P-type ATPase C-terminal" evidence="21">
    <location>
        <begin position="972"/>
        <end position="1221"/>
    </location>
</feature>
<dbReference type="InterPro" id="IPR032630">
    <property type="entry name" value="P_typ_ATPase_c"/>
</dbReference>
<comment type="similarity">
    <text evidence="2 18">Belongs to the cation transport ATPase (P-type) (TC 3.A.3) family. Type IV subfamily.</text>
</comment>
<dbReference type="EMBL" id="ML002246">
    <property type="protein sequence ID" value="RKP39749.1"/>
    <property type="molecule type" value="Genomic_DNA"/>
</dbReference>
<feature type="binding site" evidence="16">
    <location>
        <position position="639"/>
    </location>
    <ligand>
        <name>ATP</name>
        <dbReference type="ChEBI" id="CHEBI:30616"/>
    </ligand>
</feature>
<comment type="subcellular location">
    <subcellularLocation>
        <location evidence="1">Endomembrane system</location>
        <topology evidence="1">Multi-pass membrane protein</topology>
    </subcellularLocation>
    <subcellularLocation>
        <location evidence="18">Membrane</location>
        <topology evidence="18">Multi-pass membrane protein</topology>
    </subcellularLocation>
</comment>
<feature type="binding site" evidence="16">
    <location>
        <position position="950"/>
    </location>
    <ligand>
        <name>ATP</name>
        <dbReference type="ChEBI" id="CHEBI:30616"/>
    </ligand>
</feature>
<evidence type="ECO:0000256" key="13">
    <source>
        <dbReference type="ARBA" id="ARBA00034036"/>
    </source>
</evidence>
<dbReference type="FunFam" id="3.40.1110.10:FF:000087">
    <property type="entry name" value="Phospholipid-transporting ATPase"/>
    <property type="match status" value="1"/>
</dbReference>
<dbReference type="InterPro" id="IPR032631">
    <property type="entry name" value="P-type_ATPase_N"/>
</dbReference>
<evidence type="ECO:0000256" key="1">
    <source>
        <dbReference type="ARBA" id="ARBA00004127"/>
    </source>
</evidence>
<feature type="transmembrane region" description="Helical" evidence="18">
    <location>
        <begin position="1127"/>
        <end position="1145"/>
    </location>
</feature>
<accession>A0A4V1J5P2</accession>
<dbReference type="InterPro" id="IPR036412">
    <property type="entry name" value="HAD-like_sf"/>
</dbReference>
<dbReference type="SUPFAM" id="SSF81653">
    <property type="entry name" value="Calcium ATPase, transduction domain A"/>
    <property type="match status" value="1"/>
</dbReference>
<dbReference type="AlphaFoldDB" id="A0A4V1J5P2"/>
<dbReference type="PROSITE" id="PS00154">
    <property type="entry name" value="ATPASE_E1_E2"/>
    <property type="match status" value="1"/>
</dbReference>
<feature type="binding site" evidence="16">
    <location>
        <position position="680"/>
    </location>
    <ligand>
        <name>ATP</name>
        <dbReference type="ChEBI" id="CHEBI:30616"/>
    </ligand>
</feature>
<gene>
    <name evidence="22" type="ORF">BJ085DRAFT_13927</name>
</gene>
<dbReference type="Proteomes" id="UP000268162">
    <property type="component" value="Unassembled WGS sequence"/>
</dbReference>
<dbReference type="InterPro" id="IPR008250">
    <property type="entry name" value="ATPase_P-typ_transduc_dom_A_sf"/>
</dbReference>
<name>A0A4V1J5P2_9FUNG</name>
<feature type="binding site" evidence="17">
    <location>
        <position position="506"/>
    </location>
    <ligand>
        <name>Mg(2+)</name>
        <dbReference type="ChEBI" id="CHEBI:18420"/>
    </ligand>
</feature>
<dbReference type="GO" id="GO:0140326">
    <property type="term" value="F:ATPase-coupled intramembrane lipid transporter activity"/>
    <property type="evidence" value="ECO:0007669"/>
    <property type="project" value="UniProtKB-EC"/>
</dbReference>
<feature type="transmembrane region" description="Helical" evidence="18">
    <location>
        <begin position="1152"/>
        <end position="1172"/>
    </location>
</feature>
<evidence type="ECO:0000313" key="22">
    <source>
        <dbReference type="EMBL" id="RKP39749.1"/>
    </source>
</evidence>
<evidence type="ECO:0000256" key="8">
    <source>
        <dbReference type="ARBA" id="ARBA00022840"/>
    </source>
</evidence>
<feature type="transmembrane region" description="Helical" evidence="18">
    <location>
        <begin position="431"/>
        <end position="456"/>
    </location>
</feature>
<evidence type="ECO:0000259" key="20">
    <source>
        <dbReference type="Pfam" id="PF16209"/>
    </source>
</evidence>
<evidence type="ECO:0000256" key="6">
    <source>
        <dbReference type="ARBA" id="ARBA00022723"/>
    </source>
</evidence>
<dbReference type="PANTHER" id="PTHR24092:SF180">
    <property type="entry name" value="PHOSPHOLIPID-TRANSPORTING ATPASE DNF1-RELATED"/>
    <property type="match status" value="1"/>
</dbReference>
<dbReference type="Gene3D" id="2.70.150.10">
    <property type="entry name" value="Calcium-transporting ATPase, cytoplasmic transduction domain A"/>
    <property type="match status" value="1"/>
</dbReference>
<organism evidence="22 23">
    <name type="scientific">Dimargaris cristalligena</name>
    <dbReference type="NCBI Taxonomy" id="215637"/>
    <lineage>
        <taxon>Eukaryota</taxon>
        <taxon>Fungi</taxon>
        <taxon>Fungi incertae sedis</taxon>
        <taxon>Zoopagomycota</taxon>
        <taxon>Kickxellomycotina</taxon>
        <taxon>Dimargaritomycetes</taxon>
        <taxon>Dimargaritales</taxon>
        <taxon>Dimargaritaceae</taxon>
        <taxon>Dimargaris</taxon>
    </lineage>
</organism>
<feature type="binding site" evidence="16">
    <location>
        <position position="818"/>
    </location>
    <ligand>
        <name>ATP</name>
        <dbReference type="ChEBI" id="CHEBI:30616"/>
    </ligand>
</feature>
<evidence type="ECO:0000256" key="15">
    <source>
        <dbReference type="PIRSR" id="PIRSR606539-1"/>
    </source>
</evidence>
<comment type="catalytic activity">
    <reaction evidence="14">
        <text>a 1,2-diacyl-sn-glycero-3-phosphoethanolamine(out) + ATP + H2O = a 1,2-diacyl-sn-glycero-3-phosphoethanolamine(in) + ADP + phosphate + H(+)</text>
        <dbReference type="Rhea" id="RHEA:66132"/>
        <dbReference type="ChEBI" id="CHEBI:15377"/>
        <dbReference type="ChEBI" id="CHEBI:15378"/>
        <dbReference type="ChEBI" id="CHEBI:30616"/>
        <dbReference type="ChEBI" id="CHEBI:43474"/>
        <dbReference type="ChEBI" id="CHEBI:64612"/>
        <dbReference type="ChEBI" id="CHEBI:456216"/>
    </reaction>
    <physiologicalReaction direction="left-to-right" evidence="14">
        <dbReference type="Rhea" id="RHEA:66133"/>
    </physiologicalReaction>
</comment>
<evidence type="ECO:0000256" key="16">
    <source>
        <dbReference type="PIRSR" id="PIRSR606539-2"/>
    </source>
</evidence>
<keyword evidence="11 18" id="KW-1133">Transmembrane helix</keyword>
<feature type="binding site" evidence="16">
    <location>
        <position position="505"/>
    </location>
    <ligand>
        <name>ATP</name>
        <dbReference type="ChEBI" id="CHEBI:30616"/>
    </ligand>
</feature>
<feature type="region of interest" description="Disordered" evidence="19">
    <location>
        <begin position="535"/>
        <end position="554"/>
    </location>
</feature>
<feature type="non-terminal residue" evidence="22">
    <location>
        <position position="1232"/>
    </location>
</feature>
<dbReference type="InterPro" id="IPR018303">
    <property type="entry name" value="ATPase_P-typ_P_site"/>
</dbReference>
<dbReference type="GO" id="GO:0016887">
    <property type="term" value="F:ATP hydrolysis activity"/>
    <property type="evidence" value="ECO:0007669"/>
    <property type="project" value="InterPro"/>
</dbReference>
<feature type="active site" description="4-aspartylphosphate intermediate" evidence="15">
    <location>
        <position position="504"/>
    </location>
</feature>
<feature type="transmembrane region" description="Helical" evidence="18">
    <location>
        <begin position="1039"/>
        <end position="1056"/>
    </location>
</feature>
<dbReference type="PRINTS" id="PR00119">
    <property type="entry name" value="CATATPASE"/>
</dbReference>
<sequence length="1232" mass="138387">MVPGIWDRILSWGRRKPADSPEKTEAQASLGYERRLFVNLPLPTSDLDDHGNPLRTYVPNEVITTKYTLLTFLPKNLFEQFRRVANQYFLFLIILQLIPAVAEGSAGLSALALCFIIFVTSLKDGYEDYKRYQSDAEVNNAETLILRRWTNFNTRRSTLKLNFLQRVQSSLPGAPQPYPVLNRSKSTLRPADDSPGSSQVAASHEKLAMGGGEMDHSSQWSKILWRSLQVGDFVLVRNDQHIPADLLILSTSDEDGLCFIETKNLDGETNLKLRQAMGSTSSWQSVDDLRSTEISVDCEAPNTNLYSFKGSMTNNHRVDPNQSPEFPKVPRAEPITIDNILLRGCILRNTDYVVGLALFTGPESKIVLNSGVTPNKRSRIEKIMNTQVALNFVLLFILCLLCAISSGFLYTQTETSQTLFETNFDTDPDNAAFVGFLTFWSGLILFQNIVPISLYISIELVKTIQAYFIYCDLDMYFPPLDRPCMPKTWNISDDLGQVQYIFSDKTGTLTQNVMEFRQCSIRGTVYGELFDPEAADENEDDGQAQTSEMLPLNPSPTFDQTKSLMLHDMQAMFDNPYFDHDDVTFVDVKLFRHLAADGGQARAVVEFFTILAVCHSVLAERPDPDNPNKIIYKAQSPDEAALVSAARNSGFTFLGREQDTIRCEFLGRPQQFKLLNVLEFNSTRKRMSVIVQRSDGRIVLFSKGADSIIFQRLRAGQVEVKETTLEHLKYFATTGLRTLCLGYRIIPDEEYDAWAHDYMEACNLLDGREEAIDDVSEKIEHSLTLVGGTAIEDRLQDGVPEAIAQLACAGLKIWVLTGDKTETAINIGFSCNLLHEGMQLIVVTGTDTTSTQTQLQEALDKFGFEQGRILEEEPGLDAEGNNKPLALIIDGESLKYALEPALEKLFLQVAQMCEAVVCCRVSPLQKALVVRCVKQNLKVLCLAIGDGANDVSMIQEADIGVGIAGEEGLQAVLASDYSIAQFRYLQKLLLVHGRWSYIRVANMIMIFFYKNIIWTFALFWFQLWCGFSLTFLFDYALMMFYNLAFTSIPVLVLGVLDQDVAADVSMAVPQLYMGGIKGTEFNMRRFWMHIFDGIYQSLVCVLIPFYVYNLTASAHSSGLDDTELNEVGTIISIGVVCAANLYVALNTMNWTWIIPVVVTLSTLSLSLFLGIYCQLDVSALYHMDVQIYTQGNFYFVLAIVLILCMLPRFFIKFISQTFFPSDADIVREVVHL</sequence>
<dbReference type="InterPro" id="IPR044492">
    <property type="entry name" value="P_typ_ATPase_HD_dom"/>
</dbReference>
<dbReference type="SUPFAM" id="SSF81660">
    <property type="entry name" value="Metal cation-transporting ATPase, ATP-binding domain N"/>
    <property type="match status" value="1"/>
</dbReference>
<evidence type="ECO:0000256" key="4">
    <source>
        <dbReference type="ARBA" id="ARBA00022553"/>
    </source>
</evidence>
<keyword evidence="5 18" id="KW-0812">Transmembrane</keyword>
<feature type="transmembrane region" description="Helical" evidence="18">
    <location>
        <begin position="388"/>
        <end position="411"/>
    </location>
</feature>
<keyword evidence="3" id="KW-0813">Transport</keyword>
<feature type="binding site" evidence="16">
    <location>
        <position position="737"/>
    </location>
    <ligand>
        <name>ATP</name>
        <dbReference type="ChEBI" id="CHEBI:30616"/>
    </ligand>
</feature>
<dbReference type="SFLD" id="SFLDG00002">
    <property type="entry name" value="C1.7:_P-type_atpase_like"/>
    <property type="match status" value="1"/>
</dbReference>
<feature type="binding site" evidence="16">
    <location>
        <position position="504"/>
    </location>
    <ligand>
        <name>ATP</name>
        <dbReference type="ChEBI" id="CHEBI:30616"/>
    </ligand>
</feature>
<keyword evidence="9 17" id="KW-0460">Magnesium</keyword>
<dbReference type="InterPro" id="IPR006539">
    <property type="entry name" value="P-type_ATPase_IV"/>
</dbReference>